<evidence type="ECO:0000313" key="1">
    <source>
        <dbReference type="EMBL" id="MFD2673643.1"/>
    </source>
</evidence>
<evidence type="ECO:0008006" key="3">
    <source>
        <dbReference type="Google" id="ProtNLM"/>
    </source>
</evidence>
<gene>
    <name evidence="1" type="ORF">ACFSUC_19000</name>
</gene>
<comment type="caution">
    <text evidence="1">The sequence shown here is derived from an EMBL/GenBank/DDBJ whole genome shotgun (WGS) entry which is preliminary data.</text>
</comment>
<dbReference type="Proteomes" id="UP001597497">
    <property type="component" value="Unassembled WGS sequence"/>
</dbReference>
<accession>A0ABW5RFA8</accession>
<dbReference type="EMBL" id="JBHUMM010000045">
    <property type="protein sequence ID" value="MFD2673643.1"/>
    <property type="molecule type" value="Genomic_DNA"/>
</dbReference>
<proteinExistence type="predicted"/>
<keyword evidence="2" id="KW-1185">Reference proteome</keyword>
<evidence type="ECO:0000313" key="2">
    <source>
        <dbReference type="Proteomes" id="UP001597497"/>
    </source>
</evidence>
<sequence length="331" mass="38902">MHDTISANMQYRVLLIEEAPYPESYLQMYEEALMQSDSNLLFEKGFADDWTEGQELSTVIMNRYAPHADYHPMDGSRAAFIAKNQVLEGRVLIIRQIEERQDWLDFSVEYARHCPMSGGLIILTYRGSTPLTSARKGVSVFKWNSYISKYDIQLFASNCVADQLGLSDPERHYITQIASRLTGTDPELCEALATRELLDCPLTLCQRLSDDYETAKQWTNKPRLVDSIVWEAQIHVVFPIVERMRKYYIKTYYDRLLAVLPQLDEFEKELCEPEDMELRHMWYYYFKTNGFQSKEEQRTFNMLYKARNSLAHLDALSCDEVLEILRLWEQR</sequence>
<reference evidence="2" key="1">
    <citation type="journal article" date="2019" name="Int. J. Syst. Evol. Microbiol.">
        <title>The Global Catalogue of Microorganisms (GCM) 10K type strain sequencing project: providing services to taxonomists for standard genome sequencing and annotation.</title>
        <authorList>
            <consortium name="The Broad Institute Genomics Platform"/>
            <consortium name="The Broad Institute Genome Sequencing Center for Infectious Disease"/>
            <person name="Wu L."/>
            <person name="Ma J."/>
        </authorList>
    </citation>
    <scope>NUCLEOTIDE SEQUENCE [LARGE SCALE GENOMIC DNA]</scope>
    <source>
        <strain evidence="2">KCTC 33676</strain>
    </source>
</reference>
<organism evidence="1 2">
    <name type="scientific">Marinicrinis sediminis</name>
    <dbReference type="NCBI Taxonomy" id="1652465"/>
    <lineage>
        <taxon>Bacteria</taxon>
        <taxon>Bacillati</taxon>
        <taxon>Bacillota</taxon>
        <taxon>Bacilli</taxon>
        <taxon>Bacillales</taxon>
        <taxon>Paenibacillaceae</taxon>
    </lineage>
</organism>
<dbReference type="RefSeq" id="WP_379931228.1">
    <property type="nucleotide sequence ID" value="NZ_JBHUMM010000045.1"/>
</dbReference>
<name>A0ABW5RFA8_9BACL</name>
<protein>
    <recommendedName>
        <fullName evidence="3">Apea-like HEPN domain-containing protein</fullName>
    </recommendedName>
</protein>